<dbReference type="EMBL" id="CM016560">
    <property type="protein sequence ID" value="TKV97298.1"/>
    <property type="molecule type" value="Genomic_DNA"/>
</dbReference>
<gene>
    <name evidence="2" type="ORF">SEVIR_9G484825v2</name>
</gene>
<dbReference type="Gramene" id="TKV97298">
    <property type="protein sequence ID" value="TKV97298"/>
    <property type="gene ID" value="SEVIR_9G484825v2"/>
</dbReference>
<reference evidence="2 3" key="1">
    <citation type="submission" date="2019-03" db="EMBL/GenBank/DDBJ databases">
        <title>WGS assembly of Setaria viridis.</title>
        <authorList>
            <person name="Huang P."/>
            <person name="Jenkins J."/>
            <person name="Grimwood J."/>
            <person name="Barry K."/>
            <person name="Healey A."/>
            <person name="Mamidi S."/>
            <person name="Sreedasyam A."/>
            <person name="Shu S."/>
            <person name="Feldman M."/>
            <person name="Wu J."/>
            <person name="Yu Y."/>
            <person name="Chen C."/>
            <person name="Johnson J."/>
            <person name="Rokhsar D."/>
            <person name="Baxter I."/>
            <person name="Schmutz J."/>
            <person name="Brutnell T."/>
            <person name="Kellogg E."/>
        </authorList>
    </citation>
    <scope>NUCLEOTIDE SEQUENCE [LARGE SCALE GENOMIC DNA]</scope>
    <source>
        <strain evidence="3">cv. A10</strain>
    </source>
</reference>
<keyword evidence="3" id="KW-1185">Reference proteome</keyword>
<evidence type="ECO:0000313" key="2">
    <source>
        <dbReference type="EMBL" id="TKV97298.1"/>
    </source>
</evidence>
<feature type="compositionally biased region" description="Basic and acidic residues" evidence="1">
    <location>
        <begin position="49"/>
        <end position="80"/>
    </location>
</feature>
<dbReference type="EMBL" id="CM016560">
    <property type="protein sequence ID" value="TKV97296.1"/>
    <property type="molecule type" value="Genomic_DNA"/>
</dbReference>
<dbReference type="Gramene" id="TKV97297">
    <property type="protein sequence ID" value="TKV97297"/>
    <property type="gene ID" value="SEVIR_9G484825v2"/>
</dbReference>
<dbReference type="Gramene" id="TKV97296">
    <property type="protein sequence ID" value="TKV97296"/>
    <property type="gene ID" value="SEVIR_9G484825v2"/>
</dbReference>
<dbReference type="EMBL" id="CM016560">
    <property type="protein sequence ID" value="TKV97297.1"/>
    <property type="molecule type" value="Genomic_DNA"/>
</dbReference>
<dbReference type="AlphaFoldDB" id="A0A4U6T9X2"/>
<sequence>MDNRIPLGDVTNKSNCRSGGNRKRQRLESGPITLEGENVAGDDLENVAGDDHEFDPRELKRQKAKVRKDVRTEENEAQCKEKRKLPW</sequence>
<evidence type="ECO:0000313" key="3">
    <source>
        <dbReference type="Proteomes" id="UP000298652"/>
    </source>
</evidence>
<proteinExistence type="predicted"/>
<dbReference type="Proteomes" id="UP000298652">
    <property type="component" value="Chromosome 9"/>
</dbReference>
<feature type="region of interest" description="Disordered" evidence="1">
    <location>
        <begin position="1"/>
        <end position="87"/>
    </location>
</feature>
<accession>A0A4U6T9X2</accession>
<name>A0A4U6T9X2_SETVI</name>
<evidence type="ECO:0000256" key="1">
    <source>
        <dbReference type="SAM" id="MobiDB-lite"/>
    </source>
</evidence>
<protein>
    <submittedName>
        <fullName evidence="2">Uncharacterized protein</fullName>
    </submittedName>
</protein>
<organism evidence="2 3">
    <name type="scientific">Setaria viridis</name>
    <name type="common">Green bristlegrass</name>
    <name type="synonym">Setaria italica subsp. viridis</name>
    <dbReference type="NCBI Taxonomy" id="4556"/>
    <lineage>
        <taxon>Eukaryota</taxon>
        <taxon>Viridiplantae</taxon>
        <taxon>Streptophyta</taxon>
        <taxon>Embryophyta</taxon>
        <taxon>Tracheophyta</taxon>
        <taxon>Spermatophyta</taxon>
        <taxon>Magnoliopsida</taxon>
        <taxon>Liliopsida</taxon>
        <taxon>Poales</taxon>
        <taxon>Poaceae</taxon>
        <taxon>PACMAD clade</taxon>
        <taxon>Panicoideae</taxon>
        <taxon>Panicodae</taxon>
        <taxon>Paniceae</taxon>
        <taxon>Cenchrinae</taxon>
        <taxon>Setaria</taxon>
    </lineage>
</organism>